<dbReference type="AlphaFoldDB" id="A0A537IQY3"/>
<gene>
    <name evidence="2" type="ORF">E6H05_09145</name>
</gene>
<dbReference type="EMBL" id="VBAP01000067">
    <property type="protein sequence ID" value="TMI73743.1"/>
    <property type="molecule type" value="Genomic_DNA"/>
</dbReference>
<comment type="caution">
    <text evidence="2">The sequence shown here is derived from an EMBL/GenBank/DDBJ whole genome shotgun (WGS) entry which is preliminary data.</text>
</comment>
<evidence type="ECO:0000313" key="2">
    <source>
        <dbReference type="EMBL" id="TMI73743.1"/>
    </source>
</evidence>
<dbReference type="Proteomes" id="UP000318834">
    <property type="component" value="Unassembled WGS sequence"/>
</dbReference>
<name>A0A537IQY3_9BACT</name>
<evidence type="ECO:0000313" key="3">
    <source>
        <dbReference type="Proteomes" id="UP000318834"/>
    </source>
</evidence>
<reference evidence="2 3" key="1">
    <citation type="journal article" date="2019" name="Nat. Microbiol.">
        <title>Mediterranean grassland soil C-N compound turnover is dependent on rainfall and depth, and is mediated by genomically divergent microorganisms.</title>
        <authorList>
            <person name="Diamond S."/>
            <person name="Andeer P.F."/>
            <person name="Li Z."/>
            <person name="Crits-Christoph A."/>
            <person name="Burstein D."/>
            <person name="Anantharaman K."/>
            <person name="Lane K.R."/>
            <person name="Thomas B.C."/>
            <person name="Pan C."/>
            <person name="Northen T.R."/>
            <person name="Banfield J.F."/>
        </authorList>
    </citation>
    <scope>NUCLEOTIDE SEQUENCE [LARGE SCALE GENOMIC DNA]</scope>
    <source>
        <strain evidence="2">NP_8</strain>
    </source>
</reference>
<accession>A0A537IQY3</accession>
<feature type="region of interest" description="Disordered" evidence="1">
    <location>
        <begin position="27"/>
        <end position="48"/>
    </location>
</feature>
<proteinExistence type="predicted"/>
<organism evidence="2 3">
    <name type="scientific">Candidatus Segetimicrobium genomatis</name>
    <dbReference type="NCBI Taxonomy" id="2569760"/>
    <lineage>
        <taxon>Bacteria</taxon>
        <taxon>Bacillati</taxon>
        <taxon>Candidatus Sysuimicrobiota</taxon>
        <taxon>Candidatus Sysuimicrobiia</taxon>
        <taxon>Candidatus Sysuimicrobiales</taxon>
        <taxon>Candidatus Segetimicrobiaceae</taxon>
        <taxon>Candidatus Segetimicrobium</taxon>
    </lineage>
</organism>
<protein>
    <submittedName>
        <fullName evidence="2">Uncharacterized protein</fullName>
    </submittedName>
</protein>
<evidence type="ECO:0000256" key="1">
    <source>
        <dbReference type="SAM" id="MobiDB-lite"/>
    </source>
</evidence>
<sequence length="132" mass="15072">MRKEREELRRGIRAFIQDTSAELAEFTSSAAPALPQKPPAAREPAPADRPILRLVRGAPPATLEPVRGVEELTLHPKKGVCAAYFVNKKCWELPEAFCNQALHICRLRECPVYALHQEEMERRFAAKFKHLW</sequence>